<dbReference type="PRINTS" id="PR00722">
    <property type="entry name" value="CHYMOTRYPSIN"/>
</dbReference>
<protein>
    <recommendedName>
        <fullName evidence="5">Peptidase S1 domain-containing protein</fullName>
    </recommendedName>
</protein>
<evidence type="ECO:0000256" key="4">
    <source>
        <dbReference type="ARBA" id="ARBA00023157"/>
    </source>
</evidence>
<dbReference type="AlphaFoldDB" id="A0A803VP60"/>
<evidence type="ECO:0000256" key="1">
    <source>
        <dbReference type="ARBA" id="ARBA00022670"/>
    </source>
</evidence>
<proteinExistence type="predicted"/>
<dbReference type="InterPro" id="IPR001314">
    <property type="entry name" value="Peptidase_S1A"/>
</dbReference>
<dbReference type="InterPro" id="IPR043504">
    <property type="entry name" value="Peptidase_S1_PA_chymotrypsin"/>
</dbReference>
<sequence length="167" mass="18534">FWSRAVVPASVRCSRTASEPGSEQPSPVQAIPLIQHPWIRDLKHLCGGSLIGHQWVLTAAHCFDDYKNISMVYVVIGATQLSRPGPGAVARDVKKVVIHRYYKRVDYRYDIALMELEQPVECSQYIQLAFTLPAPALHDCSGGFPHTPHPHLPAQCPSCATKPRKPS</sequence>
<dbReference type="PANTHER" id="PTHR24252:SF8">
    <property type="entry name" value="ACROSIN"/>
    <property type="match status" value="1"/>
</dbReference>
<dbReference type="Ensembl" id="ENSFALT00000039325.1">
    <property type="protein sequence ID" value="ENSFALP00000024516.1"/>
    <property type="gene ID" value="ENSFALG00000023412.1"/>
</dbReference>
<dbReference type="PROSITE" id="PS00134">
    <property type="entry name" value="TRYPSIN_HIS"/>
    <property type="match status" value="1"/>
</dbReference>
<keyword evidence="3" id="KW-0720">Serine protease</keyword>
<evidence type="ECO:0000313" key="7">
    <source>
        <dbReference type="Proteomes" id="UP000016665"/>
    </source>
</evidence>
<dbReference type="Gene3D" id="2.40.10.10">
    <property type="entry name" value="Trypsin-like serine proteases"/>
    <property type="match status" value="1"/>
</dbReference>
<evidence type="ECO:0000313" key="6">
    <source>
        <dbReference type="Ensembl" id="ENSFALP00000024516.1"/>
    </source>
</evidence>
<dbReference type="Proteomes" id="UP000016665">
    <property type="component" value="Chromosome 3"/>
</dbReference>
<dbReference type="GeneTree" id="ENSGT00940000162430"/>
<dbReference type="InterPro" id="IPR018114">
    <property type="entry name" value="TRYPSIN_HIS"/>
</dbReference>
<dbReference type="InterPro" id="IPR001254">
    <property type="entry name" value="Trypsin_dom"/>
</dbReference>
<dbReference type="SMART" id="SM00020">
    <property type="entry name" value="Tryp_SPc"/>
    <property type="match status" value="1"/>
</dbReference>
<name>A0A803VP60_FICAL</name>
<organism evidence="6 7">
    <name type="scientific">Ficedula albicollis</name>
    <name type="common">Collared flycatcher</name>
    <name type="synonym">Muscicapa albicollis</name>
    <dbReference type="NCBI Taxonomy" id="59894"/>
    <lineage>
        <taxon>Eukaryota</taxon>
        <taxon>Metazoa</taxon>
        <taxon>Chordata</taxon>
        <taxon>Craniata</taxon>
        <taxon>Vertebrata</taxon>
        <taxon>Euteleostomi</taxon>
        <taxon>Archelosauria</taxon>
        <taxon>Archosauria</taxon>
        <taxon>Dinosauria</taxon>
        <taxon>Saurischia</taxon>
        <taxon>Theropoda</taxon>
        <taxon>Coelurosauria</taxon>
        <taxon>Aves</taxon>
        <taxon>Neognathae</taxon>
        <taxon>Neoaves</taxon>
        <taxon>Telluraves</taxon>
        <taxon>Australaves</taxon>
        <taxon>Passeriformes</taxon>
        <taxon>Muscicapidae</taxon>
        <taxon>Ficedula</taxon>
    </lineage>
</organism>
<reference evidence="6" key="2">
    <citation type="submission" date="2025-08" db="UniProtKB">
        <authorList>
            <consortium name="Ensembl"/>
        </authorList>
    </citation>
    <scope>IDENTIFICATION</scope>
</reference>
<feature type="domain" description="Peptidase S1" evidence="5">
    <location>
        <begin position="35"/>
        <end position="167"/>
    </location>
</feature>
<dbReference type="Pfam" id="PF00089">
    <property type="entry name" value="Trypsin"/>
    <property type="match status" value="1"/>
</dbReference>
<dbReference type="SUPFAM" id="SSF50494">
    <property type="entry name" value="Trypsin-like serine proteases"/>
    <property type="match status" value="1"/>
</dbReference>
<dbReference type="GO" id="GO:0006508">
    <property type="term" value="P:proteolysis"/>
    <property type="evidence" value="ECO:0007669"/>
    <property type="project" value="UniProtKB-KW"/>
</dbReference>
<dbReference type="InterPro" id="IPR009003">
    <property type="entry name" value="Peptidase_S1_PA"/>
</dbReference>
<keyword evidence="2" id="KW-0378">Hydrolase</keyword>
<dbReference type="GO" id="GO:0004252">
    <property type="term" value="F:serine-type endopeptidase activity"/>
    <property type="evidence" value="ECO:0007669"/>
    <property type="project" value="InterPro"/>
</dbReference>
<evidence type="ECO:0000256" key="2">
    <source>
        <dbReference type="ARBA" id="ARBA00022801"/>
    </source>
</evidence>
<reference evidence="6" key="3">
    <citation type="submission" date="2025-09" db="UniProtKB">
        <authorList>
            <consortium name="Ensembl"/>
        </authorList>
    </citation>
    <scope>IDENTIFICATION</scope>
</reference>
<dbReference type="FunFam" id="2.40.10.10:FF:000004">
    <property type="entry name" value="Tryptase gamma 1"/>
    <property type="match status" value="1"/>
</dbReference>
<evidence type="ECO:0000256" key="3">
    <source>
        <dbReference type="ARBA" id="ARBA00022825"/>
    </source>
</evidence>
<keyword evidence="1" id="KW-0645">Protease</keyword>
<keyword evidence="4" id="KW-1015">Disulfide bond</keyword>
<evidence type="ECO:0000259" key="5">
    <source>
        <dbReference type="PROSITE" id="PS50240"/>
    </source>
</evidence>
<dbReference type="PROSITE" id="PS50240">
    <property type="entry name" value="TRYPSIN_DOM"/>
    <property type="match status" value="1"/>
</dbReference>
<dbReference type="PANTHER" id="PTHR24252">
    <property type="entry name" value="ACROSIN-RELATED"/>
    <property type="match status" value="1"/>
</dbReference>
<dbReference type="GO" id="GO:0007340">
    <property type="term" value="P:acrosome reaction"/>
    <property type="evidence" value="ECO:0007669"/>
    <property type="project" value="TreeGrafter"/>
</dbReference>
<keyword evidence="7" id="KW-1185">Reference proteome</keyword>
<accession>A0A803VP60</accession>
<reference evidence="6 7" key="1">
    <citation type="journal article" date="2012" name="Nature">
        <title>The genomic landscape of species divergence in Ficedula flycatchers.</title>
        <authorList>
            <person name="Ellegren H."/>
            <person name="Smeds L."/>
            <person name="Burri R."/>
            <person name="Olason P.I."/>
            <person name="Backstrom N."/>
            <person name="Kawakami T."/>
            <person name="Kunstner A."/>
            <person name="Makinen H."/>
            <person name="Nadachowska-Brzyska K."/>
            <person name="Qvarnstrom A."/>
            <person name="Uebbing S."/>
            <person name="Wolf J.B."/>
        </authorList>
    </citation>
    <scope>NUCLEOTIDE SEQUENCE [LARGE SCALE GENOMIC DNA]</scope>
</reference>